<keyword evidence="5" id="KW-0999">Mitochondrion inner membrane</keyword>
<dbReference type="GO" id="GO:0005743">
    <property type="term" value="C:mitochondrial inner membrane"/>
    <property type="evidence" value="ECO:0007669"/>
    <property type="project" value="UniProtKB-SubCell"/>
</dbReference>
<keyword evidence="7" id="KW-0496">Mitochondrion</keyword>
<name>A0A6S8YN63_9STRA</name>
<evidence type="ECO:0000256" key="8">
    <source>
        <dbReference type="ARBA" id="ARBA00023136"/>
    </source>
</evidence>
<dbReference type="PANTHER" id="PTHR12964">
    <property type="entry name" value="NADH-UBIQUINONE OXIDOREDUCTASE B14 SUBUNIT"/>
    <property type="match status" value="1"/>
</dbReference>
<evidence type="ECO:0000259" key="9">
    <source>
        <dbReference type="Pfam" id="PF05347"/>
    </source>
</evidence>
<comment type="subcellular location">
    <subcellularLocation>
        <location evidence="1">Mitochondrion inner membrane</location>
        <topology evidence="1">Peripheral membrane protein</topology>
        <orientation evidence="1">Matrix side</orientation>
    </subcellularLocation>
</comment>
<dbReference type="Pfam" id="PF05347">
    <property type="entry name" value="Complex1_LYR"/>
    <property type="match status" value="1"/>
</dbReference>
<keyword evidence="8" id="KW-0472">Membrane</keyword>
<dbReference type="GO" id="GO:0045271">
    <property type="term" value="C:respiratory chain complex I"/>
    <property type="evidence" value="ECO:0007669"/>
    <property type="project" value="InterPro"/>
</dbReference>
<dbReference type="InterPro" id="IPR045299">
    <property type="entry name" value="Complex1_LYR_NDUFA6_LYRM6"/>
</dbReference>
<keyword evidence="6" id="KW-0249">Electron transport</keyword>
<dbReference type="AlphaFoldDB" id="A0A6S8YN63"/>
<keyword evidence="3" id="KW-0813">Transport</keyword>
<comment type="similarity">
    <text evidence="2">Belongs to the complex I LYR family.</text>
</comment>
<proteinExistence type="inferred from homology"/>
<keyword evidence="4" id="KW-0679">Respiratory chain</keyword>
<dbReference type="InterPro" id="IPR016488">
    <property type="entry name" value="NADH_Ub_cplx-1_asu_su-6"/>
</dbReference>
<evidence type="ECO:0000256" key="2">
    <source>
        <dbReference type="ARBA" id="ARBA00009508"/>
    </source>
</evidence>
<evidence type="ECO:0000256" key="1">
    <source>
        <dbReference type="ARBA" id="ARBA00004443"/>
    </source>
</evidence>
<feature type="domain" description="Complex 1 LYR protein" evidence="9">
    <location>
        <begin position="21"/>
        <end position="79"/>
    </location>
</feature>
<organism evidence="10">
    <name type="scientific">Ditylum brightwellii</name>
    <dbReference type="NCBI Taxonomy" id="49249"/>
    <lineage>
        <taxon>Eukaryota</taxon>
        <taxon>Sar</taxon>
        <taxon>Stramenopiles</taxon>
        <taxon>Ochrophyta</taxon>
        <taxon>Bacillariophyta</taxon>
        <taxon>Mediophyceae</taxon>
        <taxon>Lithodesmiophycidae</taxon>
        <taxon>Lithodesmiales</taxon>
        <taxon>Lithodesmiaceae</taxon>
        <taxon>Ditylum</taxon>
    </lineage>
</organism>
<accession>A0A6S8YN63</accession>
<evidence type="ECO:0000256" key="4">
    <source>
        <dbReference type="ARBA" id="ARBA00022660"/>
    </source>
</evidence>
<reference evidence="10" key="1">
    <citation type="submission" date="2021-01" db="EMBL/GenBank/DDBJ databases">
        <authorList>
            <person name="Corre E."/>
            <person name="Pelletier E."/>
            <person name="Niang G."/>
            <person name="Scheremetjew M."/>
            <person name="Finn R."/>
            <person name="Kale V."/>
            <person name="Holt S."/>
            <person name="Cochrane G."/>
            <person name="Meng A."/>
            <person name="Brown T."/>
            <person name="Cohen L."/>
        </authorList>
    </citation>
    <scope>NUCLEOTIDE SEQUENCE</scope>
    <source>
        <strain evidence="10">Pop2</strain>
    </source>
</reference>
<dbReference type="EMBL" id="HBGN01020244">
    <property type="protein sequence ID" value="CAD9333621.1"/>
    <property type="molecule type" value="Transcribed_RNA"/>
</dbReference>
<evidence type="ECO:0000256" key="5">
    <source>
        <dbReference type="ARBA" id="ARBA00022792"/>
    </source>
</evidence>
<dbReference type="GO" id="GO:0006979">
    <property type="term" value="P:response to oxidative stress"/>
    <property type="evidence" value="ECO:0007669"/>
    <property type="project" value="TreeGrafter"/>
</dbReference>
<gene>
    <name evidence="10" type="ORF">DBRI1063_LOCUS12902</name>
</gene>
<dbReference type="PANTHER" id="PTHR12964:SF0">
    <property type="entry name" value="NADH DEHYDROGENASE [UBIQUINONE] 1 ALPHA SUBCOMPLEX SUBUNIT 6"/>
    <property type="match status" value="1"/>
</dbReference>
<protein>
    <recommendedName>
        <fullName evidence="9">Complex 1 LYR protein domain-containing protein</fullName>
    </recommendedName>
</protein>
<sequence>MVALQLAQQAKSLKLLNPSARLYRSIVKELPRVMTIYDIDVPLPEARNSIRDHFRKNAHLKDDRVVSMLIETGYMDLEETLLQHKQRSHLIRVFTGVLDPVGTTRKHLGPGASIDQQFARN</sequence>
<evidence type="ECO:0000256" key="3">
    <source>
        <dbReference type="ARBA" id="ARBA00022448"/>
    </source>
</evidence>
<evidence type="ECO:0000256" key="6">
    <source>
        <dbReference type="ARBA" id="ARBA00022982"/>
    </source>
</evidence>
<evidence type="ECO:0000313" key="10">
    <source>
        <dbReference type="EMBL" id="CAD9333621.1"/>
    </source>
</evidence>
<dbReference type="CDD" id="cd20266">
    <property type="entry name" value="Complex1_LYR_NDUFA6_LYRM6"/>
    <property type="match status" value="1"/>
</dbReference>
<dbReference type="InterPro" id="IPR008011">
    <property type="entry name" value="Complex1_LYR_dom"/>
</dbReference>
<evidence type="ECO:0000256" key="7">
    <source>
        <dbReference type="ARBA" id="ARBA00023128"/>
    </source>
</evidence>